<dbReference type="AlphaFoldDB" id="A0A0C3QGS5"/>
<proteinExistence type="predicted"/>
<accession>A0A0C3QGS5</accession>
<sequence length="63" mass="7073">MSNALPKPLEVKAYEKDADAQRQGERLEQQLGAIDLNSPLPDTESPIAEEEKAFCKRSPRNTF</sequence>
<dbReference type="Proteomes" id="UP000054248">
    <property type="component" value="Unassembled WGS sequence"/>
</dbReference>
<organism evidence="2 3">
    <name type="scientific">Tulasnella calospora MUT 4182</name>
    <dbReference type="NCBI Taxonomy" id="1051891"/>
    <lineage>
        <taxon>Eukaryota</taxon>
        <taxon>Fungi</taxon>
        <taxon>Dikarya</taxon>
        <taxon>Basidiomycota</taxon>
        <taxon>Agaricomycotina</taxon>
        <taxon>Agaricomycetes</taxon>
        <taxon>Cantharellales</taxon>
        <taxon>Tulasnellaceae</taxon>
        <taxon>Tulasnella</taxon>
    </lineage>
</organism>
<protein>
    <submittedName>
        <fullName evidence="2">Uncharacterized protein</fullName>
    </submittedName>
</protein>
<name>A0A0C3QGS5_9AGAM</name>
<evidence type="ECO:0000256" key="1">
    <source>
        <dbReference type="SAM" id="MobiDB-lite"/>
    </source>
</evidence>
<gene>
    <name evidence="2" type="ORF">M407DRAFT_20006</name>
</gene>
<dbReference type="HOGENOM" id="CLU_2887493_0_0_1"/>
<evidence type="ECO:0000313" key="2">
    <source>
        <dbReference type="EMBL" id="KIO30880.1"/>
    </source>
</evidence>
<keyword evidence="3" id="KW-1185">Reference proteome</keyword>
<feature type="compositionally biased region" description="Basic and acidic residues" evidence="1">
    <location>
        <begin position="9"/>
        <end position="28"/>
    </location>
</feature>
<feature type="region of interest" description="Disordered" evidence="1">
    <location>
        <begin position="1"/>
        <end position="63"/>
    </location>
</feature>
<reference evidence="2 3" key="1">
    <citation type="submission" date="2014-04" db="EMBL/GenBank/DDBJ databases">
        <authorList>
            <consortium name="DOE Joint Genome Institute"/>
            <person name="Kuo A."/>
            <person name="Girlanda M."/>
            <person name="Perotto S."/>
            <person name="Kohler A."/>
            <person name="Nagy L.G."/>
            <person name="Floudas D."/>
            <person name="Copeland A."/>
            <person name="Barry K.W."/>
            <person name="Cichocki N."/>
            <person name="Veneault-Fourrey C."/>
            <person name="LaButti K."/>
            <person name="Lindquist E.A."/>
            <person name="Lipzen A."/>
            <person name="Lundell T."/>
            <person name="Morin E."/>
            <person name="Murat C."/>
            <person name="Sun H."/>
            <person name="Tunlid A."/>
            <person name="Henrissat B."/>
            <person name="Grigoriev I.V."/>
            <person name="Hibbett D.S."/>
            <person name="Martin F."/>
            <person name="Nordberg H.P."/>
            <person name="Cantor M.N."/>
            <person name="Hua S.X."/>
        </authorList>
    </citation>
    <scope>NUCLEOTIDE SEQUENCE [LARGE SCALE GENOMIC DNA]</scope>
    <source>
        <strain evidence="2 3">MUT 4182</strain>
    </source>
</reference>
<reference evidence="3" key="2">
    <citation type="submission" date="2015-01" db="EMBL/GenBank/DDBJ databases">
        <title>Evolutionary Origins and Diversification of the Mycorrhizal Mutualists.</title>
        <authorList>
            <consortium name="DOE Joint Genome Institute"/>
            <consortium name="Mycorrhizal Genomics Consortium"/>
            <person name="Kohler A."/>
            <person name="Kuo A."/>
            <person name="Nagy L.G."/>
            <person name="Floudas D."/>
            <person name="Copeland A."/>
            <person name="Barry K.W."/>
            <person name="Cichocki N."/>
            <person name="Veneault-Fourrey C."/>
            <person name="LaButti K."/>
            <person name="Lindquist E.A."/>
            <person name="Lipzen A."/>
            <person name="Lundell T."/>
            <person name="Morin E."/>
            <person name="Murat C."/>
            <person name="Riley R."/>
            <person name="Ohm R."/>
            <person name="Sun H."/>
            <person name="Tunlid A."/>
            <person name="Henrissat B."/>
            <person name="Grigoriev I.V."/>
            <person name="Hibbett D.S."/>
            <person name="Martin F."/>
        </authorList>
    </citation>
    <scope>NUCLEOTIDE SEQUENCE [LARGE SCALE GENOMIC DNA]</scope>
    <source>
        <strain evidence="3">MUT 4182</strain>
    </source>
</reference>
<dbReference type="EMBL" id="KN822967">
    <property type="protein sequence ID" value="KIO30880.1"/>
    <property type="molecule type" value="Genomic_DNA"/>
</dbReference>
<evidence type="ECO:0000313" key="3">
    <source>
        <dbReference type="Proteomes" id="UP000054248"/>
    </source>
</evidence>